<accession>A0AAN7CB06</accession>
<feature type="region of interest" description="Disordered" evidence="1">
    <location>
        <begin position="342"/>
        <end position="496"/>
    </location>
</feature>
<feature type="compositionally biased region" description="Basic residues" evidence="1">
    <location>
        <begin position="354"/>
        <end position="370"/>
    </location>
</feature>
<gene>
    <name evidence="2" type="ORF">C8A03DRAFT_44177</name>
</gene>
<name>A0AAN7CB06_9PEZI</name>
<feature type="compositionally biased region" description="Low complexity" evidence="1">
    <location>
        <begin position="301"/>
        <end position="317"/>
    </location>
</feature>
<evidence type="ECO:0000256" key="1">
    <source>
        <dbReference type="SAM" id="MobiDB-lite"/>
    </source>
</evidence>
<dbReference type="Proteomes" id="UP001303760">
    <property type="component" value="Unassembled WGS sequence"/>
</dbReference>
<evidence type="ECO:0000313" key="3">
    <source>
        <dbReference type="Proteomes" id="UP001303760"/>
    </source>
</evidence>
<comment type="caution">
    <text evidence="2">The sequence shown here is derived from an EMBL/GenBank/DDBJ whole genome shotgun (WGS) entry which is preliminary data.</text>
</comment>
<feature type="region of interest" description="Disordered" evidence="1">
    <location>
        <begin position="1"/>
        <end position="26"/>
    </location>
</feature>
<organism evidence="2 3">
    <name type="scientific">Achaetomium macrosporum</name>
    <dbReference type="NCBI Taxonomy" id="79813"/>
    <lineage>
        <taxon>Eukaryota</taxon>
        <taxon>Fungi</taxon>
        <taxon>Dikarya</taxon>
        <taxon>Ascomycota</taxon>
        <taxon>Pezizomycotina</taxon>
        <taxon>Sordariomycetes</taxon>
        <taxon>Sordariomycetidae</taxon>
        <taxon>Sordariales</taxon>
        <taxon>Chaetomiaceae</taxon>
        <taxon>Achaetomium</taxon>
    </lineage>
</organism>
<keyword evidence="3" id="KW-1185">Reference proteome</keyword>
<feature type="region of interest" description="Disordered" evidence="1">
    <location>
        <begin position="147"/>
        <end position="323"/>
    </location>
</feature>
<proteinExistence type="predicted"/>
<feature type="compositionally biased region" description="Basic and acidic residues" evidence="1">
    <location>
        <begin position="200"/>
        <end position="210"/>
    </location>
</feature>
<sequence length="496" mass="53906">MAQNNSSASAAGTERLPNVRLDNRSSLSPSSALQLFLRQRRRALRKTSGPNFIRKSLATSPLILDPGYSSSISGKVKTGTVNLEHLTKALVRHRLNRANPLALGRLYRRHRNPERALDLFLLRRLLWKSTRRPVPMDFIEHLRRIQADEPSSDEESGVTLTSLSTSDRSRRSSSTDSTVITVPDQPDDEAKVSCAKRKRNHDESLTREDVAGVPLVAKKTKVSVSEGTLPRNEGQLDGRIVRAVQPDPPKHPKAPSSGDEKAATAKGEQERPVKSVKREKGTLPEQSPTTTAGSVRHQTMSAPAGGSSSKAAATATPQMKKPVGQMEFFERRRHEILNDPLSFDDCVHDTTKPIPRHAAKSFAQYRRRQKGPTPPLEMSGAIGPADDTDDDAKPAAKGSKRPESLAKEVRKRAHQQKVGEKVQALKGKTGSMLSTGTAEEGHRAGSGGGKQAAAGKAANGKGKGKEKSLASTGSRQKPSVKQRGGRQQKAKYTKFN</sequence>
<feature type="compositionally biased region" description="Low complexity" evidence="1">
    <location>
        <begin position="159"/>
        <end position="178"/>
    </location>
</feature>
<feature type="compositionally biased region" description="Basic residues" evidence="1">
    <location>
        <begin position="478"/>
        <end position="496"/>
    </location>
</feature>
<dbReference type="AlphaFoldDB" id="A0AAN7CB06"/>
<reference evidence="2" key="1">
    <citation type="journal article" date="2023" name="Mol. Phylogenet. Evol.">
        <title>Genome-scale phylogeny and comparative genomics of the fungal order Sordariales.</title>
        <authorList>
            <person name="Hensen N."/>
            <person name="Bonometti L."/>
            <person name="Westerberg I."/>
            <person name="Brannstrom I.O."/>
            <person name="Guillou S."/>
            <person name="Cros-Aarteil S."/>
            <person name="Calhoun S."/>
            <person name="Haridas S."/>
            <person name="Kuo A."/>
            <person name="Mondo S."/>
            <person name="Pangilinan J."/>
            <person name="Riley R."/>
            <person name="LaButti K."/>
            <person name="Andreopoulos B."/>
            <person name="Lipzen A."/>
            <person name="Chen C."/>
            <person name="Yan M."/>
            <person name="Daum C."/>
            <person name="Ng V."/>
            <person name="Clum A."/>
            <person name="Steindorff A."/>
            <person name="Ohm R.A."/>
            <person name="Martin F."/>
            <person name="Silar P."/>
            <person name="Natvig D.O."/>
            <person name="Lalanne C."/>
            <person name="Gautier V."/>
            <person name="Ament-Velasquez S.L."/>
            <person name="Kruys A."/>
            <person name="Hutchinson M.I."/>
            <person name="Powell A.J."/>
            <person name="Barry K."/>
            <person name="Miller A.N."/>
            <person name="Grigoriev I.V."/>
            <person name="Debuchy R."/>
            <person name="Gladieux P."/>
            <person name="Hiltunen Thoren M."/>
            <person name="Johannesson H."/>
        </authorList>
    </citation>
    <scope>NUCLEOTIDE SEQUENCE</scope>
    <source>
        <strain evidence="2">CBS 532.94</strain>
    </source>
</reference>
<evidence type="ECO:0000313" key="2">
    <source>
        <dbReference type="EMBL" id="KAK4238027.1"/>
    </source>
</evidence>
<feature type="compositionally biased region" description="Basic and acidic residues" evidence="1">
    <location>
        <begin position="258"/>
        <end position="282"/>
    </location>
</feature>
<reference evidence="2" key="2">
    <citation type="submission" date="2023-05" db="EMBL/GenBank/DDBJ databases">
        <authorList>
            <consortium name="Lawrence Berkeley National Laboratory"/>
            <person name="Steindorff A."/>
            <person name="Hensen N."/>
            <person name="Bonometti L."/>
            <person name="Westerberg I."/>
            <person name="Brannstrom I.O."/>
            <person name="Guillou S."/>
            <person name="Cros-Aarteil S."/>
            <person name="Calhoun S."/>
            <person name="Haridas S."/>
            <person name="Kuo A."/>
            <person name="Mondo S."/>
            <person name="Pangilinan J."/>
            <person name="Riley R."/>
            <person name="Labutti K."/>
            <person name="Andreopoulos B."/>
            <person name="Lipzen A."/>
            <person name="Chen C."/>
            <person name="Yanf M."/>
            <person name="Daum C."/>
            <person name="Ng V."/>
            <person name="Clum A."/>
            <person name="Ohm R."/>
            <person name="Martin F."/>
            <person name="Silar P."/>
            <person name="Natvig D."/>
            <person name="Lalanne C."/>
            <person name="Gautier V."/>
            <person name="Ament-Velasquez S.L."/>
            <person name="Kruys A."/>
            <person name="Hutchinson M.I."/>
            <person name="Powell A.J."/>
            <person name="Barry K."/>
            <person name="Miller A.N."/>
            <person name="Grigoriev I.V."/>
            <person name="Debuchy R."/>
            <person name="Gladieux P."/>
            <person name="Thoren M.H."/>
            <person name="Johannesson H."/>
        </authorList>
    </citation>
    <scope>NUCLEOTIDE SEQUENCE</scope>
    <source>
        <strain evidence="2">CBS 532.94</strain>
    </source>
</reference>
<dbReference type="EMBL" id="MU860112">
    <property type="protein sequence ID" value="KAK4238027.1"/>
    <property type="molecule type" value="Genomic_DNA"/>
</dbReference>
<feature type="compositionally biased region" description="Polar residues" evidence="1">
    <location>
        <begin position="1"/>
        <end position="10"/>
    </location>
</feature>
<feature type="compositionally biased region" description="Low complexity" evidence="1">
    <location>
        <begin position="451"/>
        <end position="460"/>
    </location>
</feature>
<feature type="compositionally biased region" description="Polar residues" evidence="1">
    <location>
        <begin position="284"/>
        <end position="300"/>
    </location>
</feature>
<protein>
    <submittedName>
        <fullName evidence="2">Uncharacterized protein</fullName>
    </submittedName>
</protein>